<keyword evidence="7 9" id="KW-0449">Lipoprotein</keyword>
<keyword evidence="3 8" id="KW-0732">Signal</keyword>
<keyword evidence="2" id="KW-1003">Cell membrane</keyword>
<accession>A0ABZ2RN01</accession>
<feature type="chain" id="PRO_5045624573" evidence="8">
    <location>
        <begin position="23"/>
        <end position="263"/>
    </location>
</feature>
<reference evidence="9" key="1">
    <citation type="submission" date="2024-03" db="EMBL/GenBank/DDBJ databases">
        <title>Complete genome sequence of Mycoplasma gypis type strain B1/T1.</title>
        <authorList>
            <person name="Spergser J."/>
        </authorList>
    </citation>
    <scope>NUCLEOTIDE SEQUENCE [LARGE SCALE GENOMIC DNA]</scope>
    <source>
        <strain evidence="9">B1/T1</strain>
    </source>
</reference>
<keyword evidence="5" id="KW-0472">Membrane</keyword>
<gene>
    <name evidence="9" type="ORF">WG616_03450</name>
</gene>
<dbReference type="EMBL" id="CP148066">
    <property type="protein sequence ID" value="WXL28393.1"/>
    <property type="molecule type" value="Genomic_DNA"/>
</dbReference>
<dbReference type="RefSeq" id="WP_205499183.1">
    <property type="nucleotide sequence ID" value="NZ_CP148066.1"/>
</dbReference>
<dbReference type="InterPro" id="IPR049890">
    <property type="entry name" value="VlpA-F-like_signal"/>
</dbReference>
<evidence type="ECO:0000256" key="2">
    <source>
        <dbReference type="ARBA" id="ARBA00022475"/>
    </source>
</evidence>
<evidence type="ECO:0000256" key="5">
    <source>
        <dbReference type="ARBA" id="ARBA00023136"/>
    </source>
</evidence>
<evidence type="ECO:0000256" key="6">
    <source>
        <dbReference type="ARBA" id="ARBA00023139"/>
    </source>
</evidence>
<evidence type="ECO:0000256" key="8">
    <source>
        <dbReference type="SAM" id="SignalP"/>
    </source>
</evidence>
<feature type="signal peptide" evidence="8">
    <location>
        <begin position="1"/>
        <end position="22"/>
    </location>
</feature>
<evidence type="ECO:0000313" key="10">
    <source>
        <dbReference type="Proteomes" id="UP001460679"/>
    </source>
</evidence>
<evidence type="ECO:0000313" key="9">
    <source>
        <dbReference type="EMBL" id="WXL28393.1"/>
    </source>
</evidence>
<keyword evidence="4" id="KW-0677">Repeat</keyword>
<dbReference type="Proteomes" id="UP001460679">
    <property type="component" value="Chromosome"/>
</dbReference>
<organism evidence="9 10">
    <name type="scientific">[Mycoplasma] gypis</name>
    <dbReference type="NCBI Taxonomy" id="92404"/>
    <lineage>
        <taxon>Bacteria</taxon>
        <taxon>Bacillati</taxon>
        <taxon>Mycoplasmatota</taxon>
        <taxon>Mycoplasmoidales</taxon>
        <taxon>Metamycoplasmataceae</taxon>
        <taxon>Metamycoplasma</taxon>
    </lineage>
</organism>
<dbReference type="NCBIfam" id="NF033817">
    <property type="entry name" value="Mplas_variab_LP"/>
    <property type="match status" value="1"/>
</dbReference>
<evidence type="ECO:0000256" key="7">
    <source>
        <dbReference type="ARBA" id="ARBA00023288"/>
    </source>
</evidence>
<protein>
    <submittedName>
        <fullName evidence="9">Variable surface lipoprotein</fullName>
    </submittedName>
</protein>
<evidence type="ECO:0000256" key="1">
    <source>
        <dbReference type="ARBA" id="ARBA00004193"/>
    </source>
</evidence>
<sequence length="263" mass="30196">MKLKKLLLTTLPLSIAIVPLVAASCDNTNNNGSNTKIKDLTPQQQSAVFSNFQIVVKPENKLTFNEFKVLFTQKYNSYNNDIYKVAQDPEIQKSVRLQLMDKSKLQNGHRLEIQPEFVNQTEQFKLQISIFHIQGNYREGQAVVNQSGNFELVSSHEIEEESQKFNYYVNDTIFEKENSTVTFEQAINKMLEIKNNNWSLSDQVIIFKPSLSIDFGVNSKFAIKFSYDVDTENKNINLTATLILKKNPNQNLNVSSSKNLHFE</sequence>
<name>A0ABZ2RN01_9BACT</name>
<evidence type="ECO:0000256" key="3">
    <source>
        <dbReference type="ARBA" id="ARBA00022729"/>
    </source>
</evidence>
<comment type="subcellular location">
    <subcellularLocation>
        <location evidence="1">Cell membrane</location>
        <topology evidence="1">Lipid-anchor</topology>
    </subcellularLocation>
</comment>
<dbReference type="PROSITE" id="PS51257">
    <property type="entry name" value="PROKAR_LIPOPROTEIN"/>
    <property type="match status" value="1"/>
</dbReference>
<keyword evidence="6" id="KW-0564">Palmitate</keyword>
<proteinExistence type="predicted"/>
<keyword evidence="10" id="KW-1185">Reference proteome</keyword>
<evidence type="ECO:0000256" key="4">
    <source>
        <dbReference type="ARBA" id="ARBA00022737"/>
    </source>
</evidence>